<reference evidence="8 13" key="7">
    <citation type="submission" date="2018-12" db="EMBL/GenBank/DDBJ databases">
        <title>Draft Genome Sequences Human Pathogenic Acinetobacter baumannii Strains.</title>
        <authorList>
            <person name="Madhi M."/>
            <person name="Ronco T."/>
            <person name="Olsen R.H."/>
            <person name="Hassani A."/>
        </authorList>
    </citation>
    <scope>NUCLEOTIDE SEQUENCE [LARGE SCALE GENOMIC DNA]</scope>
    <source>
        <strain evidence="8 13">AB3</strain>
    </source>
</reference>
<feature type="region of interest" description="Disordered" evidence="1">
    <location>
        <begin position="150"/>
        <end position="178"/>
    </location>
</feature>
<sequence length="178" mass="20350">MTAGQHDKKMRIAMKSENSIECSKIIPLTGILNQSPLLNTLHKSVKLEIPEINNQRRALSNIFNRLGIDNIQQVIISEPKLNKEVLSELANNFFTSSFPQKAEELIRKMSMPEYGFTDPKQPSPSTLAMNTVTQPQSDIQKQIIEEIKQRSAESMQEFNQQKNESNNKTNEIDLNNFF</sequence>
<reference evidence="5 11" key="5">
    <citation type="submission" date="2017-05" db="EMBL/GenBank/DDBJ databases">
        <title>Draft genome sequence of MDR A. baumannii AB360.</title>
        <authorList>
            <person name="Wareham D.W."/>
            <person name="Bean D.C."/>
        </authorList>
    </citation>
    <scope>NUCLEOTIDE SEQUENCE [LARGE SCALE GENOMIC DNA]</scope>
    <source>
        <strain evidence="5 11">AB360</strain>
    </source>
</reference>
<geneLocation type="plasmid" evidence="7 16">
    <name>p1KSK6</name>
</geneLocation>
<evidence type="ECO:0000313" key="8">
    <source>
        <dbReference type="EMBL" id="RTQ76302.1"/>
    </source>
</evidence>
<dbReference type="AlphaFoldDB" id="A0A090C2M4"/>
<evidence type="ECO:0000313" key="7">
    <source>
        <dbReference type="EMBL" id="QTK45537.1"/>
    </source>
</evidence>
<evidence type="ECO:0000313" key="6">
    <source>
        <dbReference type="EMBL" id="PHQ01568.1"/>
    </source>
</evidence>
<dbReference type="PATRIC" id="fig|470.1365.peg.3481"/>
<dbReference type="EMBL" id="KT779035">
    <property type="protein sequence ID" value="ALG88265.1"/>
    <property type="molecule type" value="Genomic_DNA"/>
</dbReference>
<keyword evidence="2" id="KW-0614">Plasmid</keyword>
<evidence type="ECO:0000313" key="4">
    <source>
        <dbReference type="EMBL" id="NDW42174.1"/>
    </source>
</evidence>
<evidence type="ECO:0000313" key="5">
    <source>
        <dbReference type="EMBL" id="OWK66073.1"/>
    </source>
</evidence>
<evidence type="ECO:0000313" key="15">
    <source>
        <dbReference type="Proteomes" id="UP000470018"/>
    </source>
</evidence>
<reference evidence="3 10" key="1">
    <citation type="journal article" date="2014" name="Antimicrob. Agents Chemother.">
        <title>Triclosan can select for an AdeIJK-overexpressing mutant of Acinetobacter baumannii ATCC 17978 that displays reduced susceptibility to multiple antibiotics.</title>
        <authorList>
            <person name="Fernando D.M."/>
            <person name="Xu W."/>
            <person name="Loewen P.C."/>
            <person name="Zhanel G.G."/>
            <person name="Kumar A."/>
        </authorList>
    </citation>
    <scope>NUCLEOTIDE SEQUENCE [LARGE SCALE GENOMIC DNA]</scope>
    <source>
        <strain evidence="10">ATCC 17978</strain>
        <strain evidence="3">ATCC 17978-VU</strain>
    </source>
</reference>
<evidence type="ECO:0000313" key="2">
    <source>
        <dbReference type="EMBL" id="ALG88265.1"/>
    </source>
</evidence>
<dbReference type="EMBL" id="JAAGTY010000015">
    <property type="protein sequence ID" value="NDW42174.1"/>
    <property type="molecule type" value="Genomic_DNA"/>
</dbReference>
<geneLocation type="plasmid" evidence="2">
    <name>pD4</name>
</geneLocation>
<protein>
    <submittedName>
        <fullName evidence="9">Uncharacterized protein</fullName>
    </submittedName>
</protein>
<name>A0A090C2M4_ACIBA</name>
<dbReference type="EMBL" id="VHGY01000036">
    <property type="protein sequence ID" value="TPU62320.1"/>
    <property type="molecule type" value="Genomic_DNA"/>
</dbReference>
<dbReference type="Proteomes" id="UP000664966">
    <property type="component" value="Plasmid p1KSK6"/>
</dbReference>
<dbReference type="Proteomes" id="UP000223291">
    <property type="component" value="Unassembled WGS sequence"/>
</dbReference>
<evidence type="ECO:0000313" key="13">
    <source>
        <dbReference type="Proteomes" id="UP000268239"/>
    </source>
</evidence>
<evidence type="ECO:0000313" key="9">
    <source>
        <dbReference type="EMBL" id="TPU62320.1"/>
    </source>
</evidence>
<dbReference type="Proteomes" id="UP000268239">
    <property type="component" value="Unassembled WGS sequence"/>
</dbReference>
<dbReference type="EMBL" id="NXDV01000016">
    <property type="protein sequence ID" value="PHQ01568.1"/>
    <property type="molecule type" value="Genomic_DNA"/>
</dbReference>
<evidence type="ECO:0000313" key="11">
    <source>
        <dbReference type="Proteomes" id="UP000197394"/>
    </source>
</evidence>
<dbReference type="RefSeq" id="WP_000123889.1">
    <property type="nucleotide sequence ID" value="NZ_AP014650.1"/>
</dbReference>
<dbReference type="EMBL" id="CP072271">
    <property type="protein sequence ID" value="QTK45537.1"/>
    <property type="molecule type" value="Genomic_DNA"/>
</dbReference>
<feature type="compositionally biased region" description="Polar residues" evidence="1">
    <location>
        <begin position="152"/>
        <end position="178"/>
    </location>
</feature>
<evidence type="ECO:0000256" key="1">
    <source>
        <dbReference type="SAM" id="MobiDB-lite"/>
    </source>
</evidence>
<evidence type="ECO:0000313" key="14">
    <source>
        <dbReference type="Proteomes" id="UP000315888"/>
    </source>
</evidence>
<evidence type="ECO:0000313" key="16">
    <source>
        <dbReference type="Proteomes" id="UP000664966"/>
    </source>
</evidence>
<reference evidence="4 15" key="9">
    <citation type="submission" date="2020-02" db="EMBL/GenBank/DDBJ databases">
        <title>Whole genome shot-gun sequencing of clinical Carbapenem resistant A. baumannii.</title>
        <authorList>
            <person name="Veeraraghavan B."/>
            <person name="Mathur P."/>
            <person name="Vijayakumar S."/>
            <person name="Vasudevan K."/>
            <person name="Lincy M."/>
            <person name="Kirubananthan A."/>
        </authorList>
    </citation>
    <scope>NUCLEOTIDE SEQUENCE [LARGE SCALE GENOMIC DNA]</scope>
    <source>
        <strain evidence="4 15">SP816</strain>
    </source>
</reference>
<gene>
    <name evidence="3" type="ORF">AUO97_08300</name>
    <name evidence="5" type="ORF">CBE85_13825</name>
    <name evidence="6" type="ORF">CPI82_17120</name>
    <name evidence="8" type="ORF">EJ062_12530</name>
    <name evidence="9" type="ORF">FJU42_13720</name>
    <name evidence="4" type="ORF">G3N53_13945</name>
    <name evidence="7" type="ORF">J6E47_20380</name>
</gene>
<dbReference type="Proteomes" id="UP000197394">
    <property type="component" value="Unassembled WGS sequence"/>
</dbReference>
<dbReference type="Proteomes" id="UP000315888">
    <property type="component" value="Unassembled WGS sequence"/>
</dbReference>
<dbReference type="Proteomes" id="UP000072389">
    <property type="component" value="Chromosome"/>
</dbReference>
<organism evidence="9 14">
    <name type="scientific">Acinetobacter baumannii</name>
    <dbReference type="NCBI Taxonomy" id="470"/>
    <lineage>
        <taxon>Bacteria</taxon>
        <taxon>Pseudomonadati</taxon>
        <taxon>Pseudomonadota</taxon>
        <taxon>Gammaproteobacteria</taxon>
        <taxon>Moraxellales</taxon>
        <taxon>Moraxellaceae</taxon>
        <taxon>Acinetobacter</taxon>
        <taxon>Acinetobacter calcoaceticus/baumannii complex</taxon>
    </lineage>
</organism>
<reference evidence="3" key="4">
    <citation type="submission" date="2016-12" db="EMBL/GenBank/DDBJ databases">
        <authorList>
            <person name="Singh M."/>
            <person name="Fernando D."/>
            <person name="Kumar A."/>
        </authorList>
    </citation>
    <scope>NUCLEOTIDE SEQUENCE</scope>
    <source>
        <strain evidence="3">ATCC 17978-VU</strain>
    </source>
</reference>
<evidence type="ECO:0000313" key="3">
    <source>
        <dbReference type="EMBL" id="APP30812.1"/>
    </source>
</evidence>
<reference evidence="9 14" key="8">
    <citation type="submission" date="2019-06" db="EMBL/GenBank/DDBJ databases">
        <title>A Diverse Panel of Clinical Acinetobacter baumannii for Research Use.</title>
        <authorList>
            <person name="Mcgann P."/>
            <person name="Snesrud E."/>
            <person name="Galac M.R."/>
        </authorList>
    </citation>
    <scope>NUCLEOTIDE SEQUENCE [LARGE SCALE GENOMIC DNA]</scope>
    <source>
        <strain evidence="9 14">MRSN14237</strain>
    </source>
</reference>
<reference evidence="3" key="3">
    <citation type="submission" date="2015-12" db="EMBL/GenBank/DDBJ databases">
        <authorList>
            <person name="Singh M.K."/>
            <person name="Fernando D.M."/>
            <person name="Kumar A."/>
        </authorList>
    </citation>
    <scope>NUCLEOTIDE SEQUENCE</scope>
    <source>
        <strain evidence="3">ATCC 17978-VU</strain>
    </source>
</reference>
<accession>A0A090C2M4</accession>
<evidence type="ECO:0000313" key="12">
    <source>
        <dbReference type="Proteomes" id="UP000223291"/>
    </source>
</evidence>
<reference evidence="6 12" key="6">
    <citation type="submission" date="2017-09" db="EMBL/GenBank/DDBJ databases">
        <title>Draft genome of Acinetobacter baumannii strain I43, a mercury resistant bacteria.</title>
        <authorList>
            <person name="Siqueira K.A."/>
            <person name="Mello I.S."/>
            <person name="Mendes T.A."/>
            <person name="Soares M.A."/>
        </authorList>
    </citation>
    <scope>NUCLEOTIDE SEQUENCE [LARGE SCALE GENOMIC DNA]</scope>
    <source>
        <strain evidence="6 12">I43</strain>
    </source>
</reference>
<reference evidence="2" key="2">
    <citation type="submission" date="2015-09" db="EMBL/GenBank/DDBJ databases">
        <title>Conjugative plasmids carrying the sulphonamide resistance gene sul2.</title>
        <authorList>
            <person name="Hamidian M."/>
            <person name="Holt K.E."/>
            <person name="Pickard D."/>
            <person name="Hall R.M."/>
        </authorList>
    </citation>
    <scope>NUCLEOTIDE SEQUENCE</scope>
    <source>
        <strain evidence="2">D4</strain>
        <plasmid evidence="2">pD4</plasmid>
    </source>
</reference>
<dbReference type="EMBL" id="CP018664">
    <property type="protein sequence ID" value="APP30812.1"/>
    <property type="molecule type" value="Genomic_DNA"/>
</dbReference>
<dbReference type="Proteomes" id="UP000470018">
    <property type="component" value="Unassembled WGS sequence"/>
</dbReference>
<reference evidence="7" key="10">
    <citation type="submission" date="2021-03" db="EMBL/GenBank/DDBJ databases">
        <title>Complete genome sequencing of Acinetobacter baumannii.</title>
        <authorList>
            <person name="Yadav B."/>
            <person name="Makwana N."/>
            <person name="Kharat A.S."/>
            <person name="Veeraraghavan B."/>
            <person name="Vijayakumar S."/>
            <person name="Priya M."/>
        </authorList>
    </citation>
    <scope>NUCLEOTIDE SEQUENCE</scope>
    <source>
        <strain evidence="7">KSK6</strain>
        <plasmid evidence="7">p1KSK6</plasmid>
    </source>
</reference>
<evidence type="ECO:0000313" key="10">
    <source>
        <dbReference type="Proteomes" id="UP000072389"/>
    </source>
</evidence>
<proteinExistence type="predicted"/>
<dbReference type="EMBL" id="RXLU01000071">
    <property type="protein sequence ID" value="RTQ76302.1"/>
    <property type="molecule type" value="Genomic_DNA"/>
</dbReference>
<dbReference type="EMBL" id="NGKM01000014">
    <property type="protein sequence ID" value="OWK66073.1"/>
    <property type="molecule type" value="Genomic_DNA"/>
</dbReference>